<dbReference type="AlphaFoldDB" id="A0AAN9AVN4"/>
<gene>
    <name evidence="15" type="ORF">V1264_007175</name>
</gene>
<dbReference type="Gene3D" id="3.40.50.10140">
    <property type="entry name" value="Toll/interleukin-1 receptor homology (TIR) domain"/>
    <property type="match status" value="1"/>
</dbReference>
<dbReference type="PANTHER" id="PTHR24365">
    <property type="entry name" value="TOLL-LIKE RECEPTOR"/>
    <property type="match status" value="1"/>
</dbReference>
<keyword evidence="7" id="KW-0677">Repeat</keyword>
<evidence type="ECO:0000256" key="10">
    <source>
        <dbReference type="ARBA" id="ARBA00023136"/>
    </source>
</evidence>
<proteinExistence type="inferred from homology"/>
<comment type="subcellular location">
    <subcellularLocation>
        <location evidence="1">Membrane</location>
        <topology evidence="1">Single-pass type I membrane protein</topology>
    </subcellularLocation>
</comment>
<evidence type="ECO:0000256" key="3">
    <source>
        <dbReference type="ARBA" id="ARBA00022588"/>
    </source>
</evidence>
<feature type="domain" description="TIR" evidence="14">
    <location>
        <begin position="64"/>
        <end position="202"/>
    </location>
</feature>
<evidence type="ECO:0000256" key="8">
    <source>
        <dbReference type="ARBA" id="ARBA00022859"/>
    </source>
</evidence>
<evidence type="ECO:0000256" key="6">
    <source>
        <dbReference type="ARBA" id="ARBA00022729"/>
    </source>
</evidence>
<comment type="caution">
    <text evidence="15">The sequence shown here is derived from an EMBL/GenBank/DDBJ whole genome shotgun (WGS) entry which is preliminary data.</text>
</comment>
<evidence type="ECO:0000313" key="15">
    <source>
        <dbReference type="EMBL" id="KAK7093415.1"/>
    </source>
</evidence>
<accession>A0AAN9AVN4</accession>
<name>A0AAN9AVN4_9CAEN</name>
<dbReference type="FunFam" id="3.40.50.10140:FF:000001">
    <property type="entry name" value="Toll-like receptor 2"/>
    <property type="match status" value="1"/>
</dbReference>
<keyword evidence="12" id="KW-0325">Glycoprotein</keyword>
<keyword evidence="3" id="KW-0399">Innate immunity</keyword>
<dbReference type="GO" id="GO:0045087">
    <property type="term" value="P:innate immune response"/>
    <property type="evidence" value="ECO:0007669"/>
    <property type="project" value="UniProtKB-KW"/>
</dbReference>
<protein>
    <recommendedName>
        <fullName evidence="14">TIR domain-containing protein</fullName>
    </recommendedName>
</protein>
<keyword evidence="6" id="KW-0732">Signal</keyword>
<keyword evidence="5 13" id="KW-0812">Transmembrane</keyword>
<evidence type="ECO:0000256" key="2">
    <source>
        <dbReference type="ARBA" id="ARBA00009634"/>
    </source>
</evidence>
<keyword evidence="10 13" id="KW-0472">Membrane</keyword>
<dbReference type="Proteomes" id="UP001374579">
    <property type="component" value="Unassembled WGS sequence"/>
</dbReference>
<keyword evidence="8" id="KW-0391">Immunity</keyword>
<dbReference type="PRINTS" id="PR01537">
    <property type="entry name" value="INTRLKN1R1F"/>
</dbReference>
<evidence type="ECO:0000313" key="16">
    <source>
        <dbReference type="Proteomes" id="UP001374579"/>
    </source>
</evidence>
<dbReference type="SUPFAM" id="SSF52200">
    <property type="entry name" value="Toll/Interleukin receptor TIR domain"/>
    <property type="match status" value="1"/>
</dbReference>
<evidence type="ECO:0000256" key="13">
    <source>
        <dbReference type="SAM" id="Phobius"/>
    </source>
</evidence>
<dbReference type="SMART" id="SM00255">
    <property type="entry name" value="TIR"/>
    <property type="match status" value="1"/>
</dbReference>
<evidence type="ECO:0000256" key="7">
    <source>
        <dbReference type="ARBA" id="ARBA00022737"/>
    </source>
</evidence>
<feature type="transmembrane region" description="Helical" evidence="13">
    <location>
        <begin position="12"/>
        <end position="34"/>
    </location>
</feature>
<keyword evidence="11" id="KW-0675">Receptor</keyword>
<dbReference type="InterPro" id="IPR035897">
    <property type="entry name" value="Toll_tir_struct_dom_sf"/>
</dbReference>
<sequence>MIQQACLLSAEMSVQIVVSCSILIITLTVVSAIFRFRWHIRLTFYEAFRTRGAARRLRFLNNYFDYDVFVSYASEDLFWIRTHLMPELEGRLGLRLCIHERDFIVGNNIVDNIVQCVESSKKILMVFSKDFVRSQWCQFELTLCLNYVMDRDDSLLIVCVDDVMSREMTPAMMAVLKTTTYIQWEEHVDAVDSFWGRLGLALQEIAANPVVPARPVDIDEHAV</sequence>
<dbReference type="Pfam" id="PF01582">
    <property type="entry name" value="TIR"/>
    <property type="match status" value="1"/>
</dbReference>
<dbReference type="GO" id="GO:0007165">
    <property type="term" value="P:signal transduction"/>
    <property type="evidence" value="ECO:0007669"/>
    <property type="project" value="InterPro"/>
</dbReference>
<evidence type="ECO:0000259" key="14">
    <source>
        <dbReference type="PROSITE" id="PS50104"/>
    </source>
</evidence>
<reference evidence="15 16" key="1">
    <citation type="submission" date="2024-02" db="EMBL/GenBank/DDBJ databases">
        <title>Chromosome-scale genome assembly of the rough periwinkle Littorina saxatilis.</title>
        <authorList>
            <person name="De Jode A."/>
            <person name="Faria R."/>
            <person name="Formenti G."/>
            <person name="Sims Y."/>
            <person name="Smith T.P."/>
            <person name="Tracey A."/>
            <person name="Wood J.M.D."/>
            <person name="Zagrodzka Z.B."/>
            <person name="Johannesson K."/>
            <person name="Butlin R.K."/>
            <person name="Leder E.H."/>
        </authorList>
    </citation>
    <scope>NUCLEOTIDE SEQUENCE [LARGE SCALE GENOMIC DNA]</scope>
    <source>
        <strain evidence="15">Snail1</strain>
        <tissue evidence="15">Muscle</tissue>
    </source>
</reference>
<organism evidence="15 16">
    <name type="scientific">Littorina saxatilis</name>
    <dbReference type="NCBI Taxonomy" id="31220"/>
    <lineage>
        <taxon>Eukaryota</taxon>
        <taxon>Metazoa</taxon>
        <taxon>Spiralia</taxon>
        <taxon>Lophotrochozoa</taxon>
        <taxon>Mollusca</taxon>
        <taxon>Gastropoda</taxon>
        <taxon>Caenogastropoda</taxon>
        <taxon>Littorinimorpha</taxon>
        <taxon>Littorinoidea</taxon>
        <taxon>Littorinidae</taxon>
        <taxon>Littorina</taxon>
    </lineage>
</organism>
<dbReference type="EMBL" id="JBAMIC010000019">
    <property type="protein sequence ID" value="KAK7093415.1"/>
    <property type="molecule type" value="Genomic_DNA"/>
</dbReference>
<dbReference type="PANTHER" id="PTHR24365:SF530">
    <property type="entry name" value="MSTPROX-RELATED"/>
    <property type="match status" value="1"/>
</dbReference>
<evidence type="ECO:0000256" key="11">
    <source>
        <dbReference type="ARBA" id="ARBA00023170"/>
    </source>
</evidence>
<comment type="similarity">
    <text evidence="2">Belongs to the Toll-like receptor family.</text>
</comment>
<dbReference type="PROSITE" id="PS50104">
    <property type="entry name" value="TIR"/>
    <property type="match status" value="1"/>
</dbReference>
<keyword evidence="9 13" id="KW-1133">Transmembrane helix</keyword>
<dbReference type="InterPro" id="IPR000157">
    <property type="entry name" value="TIR_dom"/>
</dbReference>
<evidence type="ECO:0000256" key="9">
    <source>
        <dbReference type="ARBA" id="ARBA00022989"/>
    </source>
</evidence>
<dbReference type="GO" id="GO:0005886">
    <property type="term" value="C:plasma membrane"/>
    <property type="evidence" value="ECO:0007669"/>
    <property type="project" value="TreeGrafter"/>
</dbReference>
<evidence type="ECO:0000256" key="4">
    <source>
        <dbReference type="ARBA" id="ARBA00022614"/>
    </source>
</evidence>
<keyword evidence="16" id="KW-1185">Reference proteome</keyword>
<dbReference type="GO" id="GO:0038023">
    <property type="term" value="F:signaling receptor activity"/>
    <property type="evidence" value="ECO:0007669"/>
    <property type="project" value="TreeGrafter"/>
</dbReference>
<evidence type="ECO:0000256" key="5">
    <source>
        <dbReference type="ARBA" id="ARBA00022692"/>
    </source>
</evidence>
<evidence type="ECO:0000256" key="12">
    <source>
        <dbReference type="ARBA" id="ARBA00023180"/>
    </source>
</evidence>
<evidence type="ECO:0000256" key="1">
    <source>
        <dbReference type="ARBA" id="ARBA00004479"/>
    </source>
</evidence>
<keyword evidence="4" id="KW-0433">Leucine-rich repeat</keyword>